<keyword evidence="3" id="KW-1185">Reference proteome</keyword>
<evidence type="ECO:0000313" key="3">
    <source>
        <dbReference type="Proteomes" id="UP000812077"/>
    </source>
</evidence>
<sequence>MKYRNKTAWVILFLISAIVLNAQTTFKSIHVEKAIIKGYYELSSDGLCYIRKGHTISIKGKTYPFYMKIDDNSKIRKWINPFDTLEYRKFLNMDFALDAQRGIYKRDLYLSDLEYGYDGTLVHSAGAFYYPKNRRSQLICCYYFSGDVIFYKIHQHSSEREKTSLSFTLKKMLEEKEFVVLKEAESVSHLSKKEIFSMGLKPTAIYSIFYCLDE</sequence>
<dbReference type="EMBL" id="JAHXCP010000005">
    <property type="protein sequence ID" value="MBW4754429.1"/>
    <property type="molecule type" value="Genomic_DNA"/>
</dbReference>
<evidence type="ECO:0000256" key="1">
    <source>
        <dbReference type="SAM" id="SignalP"/>
    </source>
</evidence>
<organism evidence="2 3">
    <name type="scientific">Prevotella melaninogenica</name>
    <dbReference type="NCBI Taxonomy" id="28132"/>
    <lineage>
        <taxon>Bacteria</taxon>
        <taxon>Pseudomonadati</taxon>
        <taxon>Bacteroidota</taxon>
        <taxon>Bacteroidia</taxon>
        <taxon>Bacteroidales</taxon>
        <taxon>Prevotellaceae</taxon>
        <taxon>Prevotella</taxon>
    </lineage>
</organism>
<protein>
    <submittedName>
        <fullName evidence="2">Uncharacterized protein</fullName>
    </submittedName>
</protein>
<dbReference type="Proteomes" id="UP000812077">
    <property type="component" value="Unassembled WGS sequence"/>
</dbReference>
<accession>A0ABS6Y4N9</accession>
<dbReference type="RefSeq" id="WP_219433114.1">
    <property type="nucleotide sequence ID" value="NZ_CALHLH010000038.1"/>
</dbReference>
<proteinExistence type="predicted"/>
<comment type="caution">
    <text evidence="2">The sequence shown here is derived from an EMBL/GenBank/DDBJ whole genome shotgun (WGS) entry which is preliminary data.</text>
</comment>
<feature type="chain" id="PRO_5046544649" evidence="1">
    <location>
        <begin position="23"/>
        <end position="214"/>
    </location>
</feature>
<keyword evidence="1" id="KW-0732">Signal</keyword>
<reference evidence="2 3" key="1">
    <citation type="submission" date="2021-07" db="EMBL/GenBank/DDBJ databases">
        <title>Genomic diversity and antimicrobial resistance of Prevotella spp. isolated from chronic lung disease airways.</title>
        <authorList>
            <person name="Webb K.A."/>
            <person name="Olagoke O.S."/>
            <person name="Baird T."/>
            <person name="Neill J."/>
            <person name="Pham A."/>
            <person name="Wells T.J."/>
            <person name="Ramsay K.A."/>
            <person name="Bell S.C."/>
            <person name="Sarovich D.S."/>
            <person name="Price E.P."/>
        </authorList>
    </citation>
    <scope>NUCLEOTIDE SEQUENCE [LARGE SCALE GENOMIC DNA]</scope>
    <source>
        <strain evidence="2 3">SCHI0027.S.6</strain>
    </source>
</reference>
<evidence type="ECO:0000313" key="2">
    <source>
        <dbReference type="EMBL" id="MBW4754429.1"/>
    </source>
</evidence>
<name>A0ABS6Y4N9_9BACT</name>
<feature type="signal peptide" evidence="1">
    <location>
        <begin position="1"/>
        <end position="22"/>
    </location>
</feature>
<gene>
    <name evidence="2" type="ORF">KZO77_05145</name>
</gene>